<dbReference type="SUPFAM" id="SSF63829">
    <property type="entry name" value="Calcium-dependent phosphotriesterase"/>
    <property type="match status" value="1"/>
</dbReference>
<evidence type="ECO:0000259" key="3">
    <source>
        <dbReference type="Pfam" id="PF08450"/>
    </source>
</evidence>
<dbReference type="Gene3D" id="2.120.10.30">
    <property type="entry name" value="TolB, C-terminal domain"/>
    <property type="match status" value="1"/>
</dbReference>
<evidence type="ECO:0000313" key="5">
    <source>
        <dbReference type="Proteomes" id="UP000634004"/>
    </source>
</evidence>
<accession>A0A8J3CS82</accession>
<evidence type="ECO:0000256" key="1">
    <source>
        <dbReference type="ARBA" id="ARBA00022801"/>
    </source>
</evidence>
<dbReference type="InterPro" id="IPR011042">
    <property type="entry name" value="6-blade_b-propeller_TolB-like"/>
</dbReference>
<dbReference type="Pfam" id="PF08450">
    <property type="entry name" value="SGL"/>
    <property type="match status" value="1"/>
</dbReference>
<feature type="domain" description="SMP-30/Gluconolactonase/LRE-like region" evidence="3">
    <location>
        <begin position="50"/>
        <end position="314"/>
    </location>
</feature>
<name>A0A8J3CS82_9PROT</name>
<dbReference type="AlphaFoldDB" id="A0A8J3CS82"/>
<feature type="chain" id="PRO_5035317646" evidence="2">
    <location>
        <begin position="17"/>
        <end position="328"/>
    </location>
</feature>
<keyword evidence="2" id="KW-0732">Signal</keyword>
<dbReference type="PANTHER" id="PTHR47572">
    <property type="entry name" value="LIPOPROTEIN-RELATED"/>
    <property type="match status" value="1"/>
</dbReference>
<organism evidence="4 5">
    <name type="scientific">Algimonas arctica</name>
    <dbReference type="NCBI Taxonomy" id="1479486"/>
    <lineage>
        <taxon>Bacteria</taxon>
        <taxon>Pseudomonadati</taxon>
        <taxon>Pseudomonadota</taxon>
        <taxon>Alphaproteobacteria</taxon>
        <taxon>Maricaulales</taxon>
        <taxon>Robiginitomaculaceae</taxon>
        <taxon>Algimonas</taxon>
    </lineage>
</organism>
<sequence length="328" mass="35251">MKRLLPLLLLSACVTAPDPSFPTIGSIDDMARGILPANAQIEDLGGEFAWSEGPVWIEDGYLLFTDVPSNAIWKFSDTEGLSLWMLPAGSKVKEDFTSSPGANGLYPYGAGKILVPDHGNRALYVMDVETQVKTVLVDKFEGKRLNSPNDVVVHSSGMIYFTDPPYGLTNQDDNPAKELDFNGVFALSPDGDLSVIDRTLTRPNGIALSPDGRSLYVANSDPDDSKFMTYPVTADGDVGAGSLFLDVSTERESEGFGNPDGMAVATDGTIFATGPGGVWVISPKGDKLGLIRTGKPVANVAFGDADRKMLYMTSYDRLTRIHTRKTGL</sequence>
<reference evidence="4" key="2">
    <citation type="submission" date="2020-09" db="EMBL/GenBank/DDBJ databases">
        <authorList>
            <person name="Sun Q."/>
            <person name="Kim S."/>
        </authorList>
    </citation>
    <scope>NUCLEOTIDE SEQUENCE</scope>
    <source>
        <strain evidence="4">KCTC 32513</strain>
    </source>
</reference>
<dbReference type="GO" id="GO:0016787">
    <property type="term" value="F:hydrolase activity"/>
    <property type="evidence" value="ECO:0007669"/>
    <property type="project" value="UniProtKB-KW"/>
</dbReference>
<dbReference type="Proteomes" id="UP000634004">
    <property type="component" value="Unassembled WGS sequence"/>
</dbReference>
<evidence type="ECO:0000256" key="2">
    <source>
        <dbReference type="SAM" id="SignalP"/>
    </source>
</evidence>
<proteinExistence type="predicted"/>
<dbReference type="InterPro" id="IPR013658">
    <property type="entry name" value="SGL"/>
</dbReference>
<keyword evidence="1" id="KW-0378">Hydrolase</keyword>
<protein>
    <submittedName>
        <fullName evidence="4">Gluconolactonase</fullName>
    </submittedName>
</protein>
<dbReference type="InterPro" id="IPR051262">
    <property type="entry name" value="SMP-30/CGR1_Lactonase"/>
</dbReference>
<reference evidence="4" key="1">
    <citation type="journal article" date="2014" name="Int. J. Syst. Evol. Microbiol.">
        <title>Complete genome sequence of Corynebacterium casei LMG S-19264T (=DSM 44701T), isolated from a smear-ripened cheese.</title>
        <authorList>
            <consortium name="US DOE Joint Genome Institute (JGI-PGF)"/>
            <person name="Walter F."/>
            <person name="Albersmeier A."/>
            <person name="Kalinowski J."/>
            <person name="Ruckert C."/>
        </authorList>
    </citation>
    <scope>NUCLEOTIDE SEQUENCE</scope>
    <source>
        <strain evidence="4">KCTC 32513</strain>
    </source>
</reference>
<dbReference type="RefSeq" id="WP_189496631.1">
    <property type="nucleotide sequence ID" value="NZ_BMZH01000004.1"/>
</dbReference>
<dbReference type="PANTHER" id="PTHR47572:SF4">
    <property type="entry name" value="LACTONASE DRP35"/>
    <property type="match status" value="1"/>
</dbReference>
<keyword evidence="5" id="KW-1185">Reference proteome</keyword>
<evidence type="ECO:0000313" key="4">
    <source>
        <dbReference type="EMBL" id="GHA91225.1"/>
    </source>
</evidence>
<dbReference type="EMBL" id="BMZH01000004">
    <property type="protein sequence ID" value="GHA91225.1"/>
    <property type="molecule type" value="Genomic_DNA"/>
</dbReference>
<feature type="signal peptide" evidence="2">
    <location>
        <begin position="1"/>
        <end position="16"/>
    </location>
</feature>
<comment type="caution">
    <text evidence="4">The sequence shown here is derived from an EMBL/GenBank/DDBJ whole genome shotgun (WGS) entry which is preliminary data.</text>
</comment>
<gene>
    <name evidence="4" type="primary">gnl</name>
    <name evidence="4" type="ORF">GCM10009069_12990</name>
</gene>